<evidence type="ECO:0000313" key="4">
    <source>
        <dbReference type="Proteomes" id="UP000816034"/>
    </source>
</evidence>
<dbReference type="PANTHER" id="PTHR24104:SF50">
    <property type="entry name" value="SMP-30_GLUCONOLACTONASE_LRE-LIKE REGION DOMAIN-CONTAINING PROTEIN"/>
    <property type="match status" value="1"/>
</dbReference>
<name>A0AA88GJG5_NAELO</name>
<feature type="repeat" description="NHL" evidence="2">
    <location>
        <begin position="238"/>
        <end position="280"/>
    </location>
</feature>
<organism evidence="3 4">
    <name type="scientific">Naegleria lovaniensis</name>
    <name type="common">Amoeba</name>
    <dbReference type="NCBI Taxonomy" id="51637"/>
    <lineage>
        <taxon>Eukaryota</taxon>
        <taxon>Discoba</taxon>
        <taxon>Heterolobosea</taxon>
        <taxon>Tetramitia</taxon>
        <taxon>Eutetramitia</taxon>
        <taxon>Vahlkampfiidae</taxon>
        <taxon>Naegleria</taxon>
    </lineage>
</organism>
<dbReference type="PROSITE" id="PS51125">
    <property type="entry name" value="NHL"/>
    <property type="match status" value="1"/>
</dbReference>
<sequence length="280" mass="32086">MSTYSMAAPLAIQISYNHQCMIFSDFNNQKIVILELSSKQLKRVLPKQSGSVCLERNYNNKNQDALFIVSSLCIVKFDLHQLLTNNFNEQMALWTSEKLKNPSSMVVHESRQLFVTDTTDVKVFNTRNGQLLQVIQMPVNVKRVTGIDFFDHDTMIVGEGNPYNRLIVFKNVQNDNAENSERKFVWQFEKQLVESTASKNSSWSYSMYLTVDKASLNIIACDCYDHSIKIYTQHGDLLKSIGTSGSNLQQFRYPQGLCLDELTGELYVSDTDNSRIQIFK</sequence>
<accession>A0AA88GJG5</accession>
<dbReference type="InterPro" id="IPR011042">
    <property type="entry name" value="6-blade_b-propeller_TolB-like"/>
</dbReference>
<dbReference type="PANTHER" id="PTHR24104">
    <property type="entry name" value="E3 UBIQUITIN-PROTEIN LIGASE NHLRC1-RELATED"/>
    <property type="match status" value="1"/>
</dbReference>
<dbReference type="GO" id="GO:0043161">
    <property type="term" value="P:proteasome-mediated ubiquitin-dependent protein catabolic process"/>
    <property type="evidence" value="ECO:0007669"/>
    <property type="project" value="TreeGrafter"/>
</dbReference>
<evidence type="ECO:0000256" key="2">
    <source>
        <dbReference type="PROSITE-ProRule" id="PRU00504"/>
    </source>
</evidence>
<dbReference type="SUPFAM" id="SSF101898">
    <property type="entry name" value="NHL repeat"/>
    <property type="match status" value="1"/>
</dbReference>
<proteinExistence type="predicted"/>
<gene>
    <name evidence="3" type="ORF">C9374_005901</name>
</gene>
<dbReference type="GO" id="GO:0061630">
    <property type="term" value="F:ubiquitin protein ligase activity"/>
    <property type="evidence" value="ECO:0007669"/>
    <property type="project" value="TreeGrafter"/>
</dbReference>
<keyword evidence="1" id="KW-0677">Repeat</keyword>
<keyword evidence="4" id="KW-1185">Reference proteome</keyword>
<reference evidence="3 4" key="1">
    <citation type="journal article" date="2018" name="BMC Genomics">
        <title>The genome of Naegleria lovaniensis, the basis for a comparative approach to unravel pathogenicity factors of the human pathogenic amoeba N. fowleri.</title>
        <authorList>
            <person name="Liechti N."/>
            <person name="Schurch N."/>
            <person name="Bruggmann R."/>
            <person name="Wittwer M."/>
        </authorList>
    </citation>
    <scope>NUCLEOTIDE SEQUENCE [LARGE SCALE GENOMIC DNA]</scope>
    <source>
        <strain evidence="3 4">ATCC 30569</strain>
    </source>
</reference>
<dbReference type="GO" id="GO:0000209">
    <property type="term" value="P:protein polyubiquitination"/>
    <property type="evidence" value="ECO:0007669"/>
    <property type="project" value="TreeGrafter"/>
</dbReference>
<dbReference type="RefSeq" id="XP_044547788.1">
    <property type="nucleotide sequence ID" value="XM_044695703.1"/>
</dbReference>
<dbReference type="EMBL" id="PYSW02000025">
    <property type="protein sequence ID" value="KAG2382109.1"/>
    <property type="molecule type" value="Genomic_DNA"/>
</dbReference>
<dbReference type="AlphaFoldDB" id="A0AA88GJG5"/>
<evidence type="ECO:0000313" key="3">
    <source>
        <dbReference type="EMBL" id="KAG2382109.1"/>
    </source>
</evidence>
<protein>
    <submittedName>
        <fullName evidence="3">Uncharacterized protein</fullName>
    </submittedName>
</protein>
<comment type="caution">
    <text evidence="3">The sequence shown here is derived from an EMBL/GenBank/DDBJ whole genome shotgun (WGS) entry which is preliminary data.</text>
</comment>
<dbReference type="GeneID" id="68098356"/>
<dbReference type="Gene3D" id="2.120.10.30">
    <property type="entry name" value="TolB, C-terminal domain"/>
    <property type="match status" value="2"/>
</dbReference>
<dbReference type="InterPro" id="IPR001258">
    <property type="entry name" value="NHL_repeat"/>
</dbReference>
<dbReference type="Proteomes" id="UP000816034">
    <property type="component" value="Unassembled WGS sequence"/>
</dbReference>
<dbReference type="Pfam" id="PF01436">
    <property type="entry name" value="NHL"/>
    <property type="match status" value="1"/>
</dbReference>
<evidence type="ECO:0000256" key="1">
    <source>
        <dbReference type="ARBA" id="ARBA00022737"/>
    </source>
</evidence>
<dbReference type="InterPro" id="IPR050952">
    <property type="entry name" value="TRIM-NHL_E3_ligases"/>
</dbReference>